<protein>
    <submittedName>
        <fullName evidence="2">Uncharacterized protein</fullName>
    </submittedName>
</protein>
<evidence type="ECO:0000313" key="3">
    <source>
        <dbReference type="Proteomes" id="UP000620104"/>
    </source>
</evidence>
<keyword evidence="1" id="KW-0732">Signal</keyword>
<feature type="chain" id="PRO_5034933599" evidence="1">
    <location>
        <begin position="23"/>
        <end position="166"/>
    </location>
</feature>
<dbReference type="AlphaFoldDB" id="A0A8H3TXH9"/>
<sequence>MLSFFTKAFLAILLLACRRTSATLLTTPEACFSTLKITWTSDLHVCPTDDLAYVGFTLQFDIVSCLGINIYAALGKSNDLQNPASYIGCGHIDGLSLTGDFPMLLPTLLRPTGVGLASLNLVCDIKQSALEVSTLFDCKREANLEESLIDPARPLQTHFTWIPTTS</sequence>
<gene>
    <name evidence="2" type="ORF">NliqN6_5309</name>
</gene>
<evidence type="ECO:0000256" key="1">
    <source>
        <dbReference type="SAM" id="SignalP"/>
    </source>
</evidence>
<keyword evidence="3" id="KW-1185">Reference proteome</keyword>
<evidence type="ECO:0000313" key="2">
    <source>
        <dbReference type="EMBL" id="GHJ88907.1"/>
    </source>
</evidence>
<proteinExistence type="predicted"/>
<dbReference type="EMBL" id="BLZA01000032">
    <property type="protein sequence ID" value="GHJ88907.1"/>
    <property type="molecule type" value="Genomic_DNA"/>
</dbReference>
<organism evidence="2 3">
    <name type="scientific">Naganishia liquefaciens</name>
    <dbReference type="NCBI Taxonomy" id="104408"/>
    <lineage>
        <taxon>Eukaryota</taxon>
        <taxon>Fungi</taxon>
        <taxon>Dikarya</taxon>
        <taxon>Basidiomycota</taxon>
        <taxon>Agaricomycotina</taxon>
        <taxon>Tremellomycetes</taxon>
        <taxon>Filobasidiales</taxon>
        <taxon>Filobasidiaceae</taxon>
        <taxon>Naganishia</taxon>
    </lineage>
</organism>
<accession>A0A8H3TXH9</accession>
<name>A0A8H3TXH9_9TREE</name>
<comment type="caution">
    <text evidence="2">The sequence shown here is derived from an EMBL/GenBank/DDBJ whole genome shotgun (WGS) entry which is preliminary data.</text>
</comment>
<dbReference type="Proteomes" id="UP000620104">
    <property type="component" value="Unassembled WGS sequence"/>
</dbReference>
<feature type="signal peptide" evidence="1">
    <location>
        <begin position="1"/>
        <end position="22"/>
    </location>
</feature>
<reference evidence="2" key="1">
    <citation type="submission" date="2020-07" db="EMBL/GenBank/DDBJ databases">
        <title>Draft Genome Sequence of a Deep-Sea Yeast, Naganishia (Cryptococcus) liquefaciens strain N6.</title>
        <authorList>
            <person name="Han Y.W."/>
            <person name="Kajitani R."/>
            <person name="Morimoto H."/>
            <person name="Parhat M."/>
            <person name="Tsubouchi H."/>
            <person name="Bakenova O."/>
            <person name="Ogata M."/>
            <person name="Argunhan B."/>
            <person name="Aoki R."/>
            <person name="Kajiwara S."/>
            <person name="Itoh T."/>
            <person name="Iwasaki H."/>
        </authorList>
    </citation>
    <scope>NUCLEOTIDE SEQUENCE</scope>
    <source>
        <strain evidence="2">N6</strain>
    </source>
</reference>